<dbReference type="FunFam" id="3.40.1170.60:FF:000003">
    <property type="entry name" value="DNA polymerase eta"/>
    <property type="match status" value="1"/>
</dbReference>
<keyword evidence="10" id="KW-0548">Nucleotidyltransferase</keyword>
<dbReference type="GO" id="GO:0006281">
    <property type="term" value="P:DNA repair"/>
    <property type="evidence" value="ECO:0007669"/>
    <property type="project" value="UniProtKB-KW"/>
</dbReference>
<evidence type="ECO:0000256" key="16">
    <source>
        <dbReference type="ARBA" id="ARBA00022842"/>
    </source>
</evidence>
<dbReference type="PANTHER" id="PTHR45873:SF1">
    <property type="entry name" value="DNA POLYMERASE ETA"/>
    <property type="match status" value="1"/>
</dbReference>
<evidence type="ECO:0000256" key="22">
    <source>
        <dbReference type="ARBA" id="ARBA00023270"/>
    </source>
</evidence>
<comment type="subunit">
    <text evidence="25">Interacts with REV1. Interacts with monoubiquitinated PCNA, but not unmodified PCNA. Interacts with POLI; this interaction targets POLI to the replication machinery. Interacts with PALB2 and BRCA2; the interactions are direct and are required to sustain the recruitment of POLH at blocked replication forks and to stimulate POLH-dependent DNA synthesis on D loop substrates. Interacts (via C-terminus) with TRAIP. Interacts with ubiquitin. Interacts with POLDIP2.</text>
</comment>
<evidence type="ECO:0000256" key="10">
    <source>
        <dbReference type="ARBA" id="ARBA00022695"/>
    </source>
</evidence>
<evidence type="ECO:0000313" key="30">
    <source>
        <dbReference type="Proteomes" id="UP000694844"/>
    </source>
</evidence>
<dbReference type="InterPro" id="IPR052230">
    <property type="entry name" value="DNA_polymerase_eta"/>
</dbReference>
<keyword evidence="17" id="KW-0832">Ubl conjugation</keyword>
<dbReference type="GO" id="GO:0010225">
    <property type="term" value="P:response to UV-C"/>
    <property type="evidence" value="ECO:0007669"/>
    <property type="project" value="UniProtKB-ARBA"/>
</dbReference>
<proteinExistence type="inferred from homology"/>
<dbReference type="InterPro" id="IPR036775">
    <property type="entry name" value="DNA_pol_Y-fam_lit_finger_sf"/>
</dbReference>
<evidence type="ECO:0000256" key="24">
    <source>
        <dbReference type="ARBA" id="ARBA00049244"/>
    </source>
</evidence>
<keyword evidence="19" id="KW-0238">DNA-binding</keyword>
<dbReference type="PANTHER" id="PTHR45873">
    <property type="entry name" value="DNA POLYMERASE ETA"/>
    <property type="match status" value="1"/>
</dbReference>
<keyword evidence="12" id="KW-0479">Metal-binding</keyword>
<evidence type="ECO:0000256" key="25">
    <source>
        <dbReference type="ARBA" id="ARBA00064665"/>
    </source>
</evidence>
<dbReference type="Gene3D" id="3.40.1170.60">
    <property type="match status" value="1"/>
</dbReference>
<dbReference type="OrthoDB" id="5723at2759"/>
<organism evidence="30 31">
    <name type="scientific">Crassostrea virginica</name>
    <name type="common">Eastern oyster</name>
    <dbReference type="NCBI Taxonomy" id="6565"/>
    <lineage>
        <taxon>Eukaryota</taxon>
        <taxon>Metazoa</taxon>
        <taxon>Spiralia</taxon>
        <taxon>Lophotrochozoa</taxon>
        <taxon>Mollusca</taxon>
        <taxon>Bivalvia</taxon>
        <taxon>Autobranchia</taxon>
        <taxon>Pteriomorphia</taxon>
        <taxon>Ostreida</taxon>
        <taxon>Ostreoidea</taxon>
        <taxon>Ostreidae</taxon>
        <taxon>Crassostrea</taxon>
    </lineage>
</organism>
<dbReference type="GO" id="GO:0003887">
    <property type="term" value="F:DNA-directed DNA polymerase activity"/>
    <property type="evidence" value="ECO:0007669"/>
    <property type="project" value="UniProtKB-KW"/>
</dbReference>
<keyword evidence="7" id="KW-1017">Isopeptide bond</keyword>
<keyword evidence="30" id="KW-1185">Reference proteome</keyword>
<dbReference type="PROSITE" id="PS50173">
    <property type="entry name" value="UMUC"/>
    <property type="match status" value="1"/>
</dbReference>
<evidence type="ECO:0000256" key="14">
    <source>
        <dbReference type="ARBA" id="ARBA00022771"/>
    </source>
</evidence>
<feature type="region of interest" description="Disordered" evidence="27">
    <location>
        <begin position="709"/>
        <end position="736"/>
    </location>
</feature>
<dbReference type="InterPro" id="IPR041298">
    <property type="entry name" value="UBZ3"/>
</dbReference>
<dbReference type="Gene3D" id="3.30.1490.100">
    <property type="entry name" value="DNA polymerase, Y-family, little finger domain"/>
    <property type="match status" value="1"/>
</dbReference>
<comment type="similarity">
    <text evidence="4">Belongs to the DNA polymerase type-Y family.</text>
</comment>
<dbReference type="GO" id="GO:0005657">
    <property type="term" value="C:replication fork"/>
    <property type="evidence" value="ECO:0007669"/>
    <property type="project" value="TreeGrafter"/>
</dbReference>
<dbReference type="Pfam" id="PF21704">
    <property type="entry name" value="POLH-Rev1_HhH"/>
    <property type="match status" value="1"/>
</dbReference>
<keyword evidence="8" id="KW-0237">DNA synthesis</keyword>
<comment type="catalytic activity">
    <reaction evidence="24">
        <text>DNA(n) + a 2'-deoxyribonucleoside 5'-triphosphate = DNA(n+1) + diphosphate</text>
        <dbReference type="Rhea" id="RHEA:22508"/>
        <dbReference type="Rhea" id="RHEA-COMP:17339"/>
        <dbReference type="Rhea" id="RHEA-COMP:17340"/>
        <dbReference type="ChEBI" id="CHEBI:33019"/>
        <dbReference type="ChEBI" id="CHEBI:61560"/>
        <dbReference type="ChEBI" id="CHEBI:173112"/>
        <dbReference type="EC" id="2.7.7.7"/>
    </reaction>
</comment>
<dbReference type="Pfam" id="PF18439">
    <property type="entry name" value="zf_UBZ"/>
    <property type="match status" value="1"/>
</dbReference>
<dbReference type="GO" id="GO:0006260">
    <property type="term" value="P:DNA replication"/>
    <property type="evidence" value="ECO:0007669"/>
    <property type="project" value="UniProtKB-KW"/>
</dbReference>
<dbReference type="InterPro" id="IPR043128">
    <property type="entry name" value="Rev_trsase/Diguanyl_cyclase"/>
</dbReference>
<evidence type="ECO:0000256" key="20">
    <source>
        <dbReference type="ARBA" id="ARBA00023204"/>
    </source>
</evidence>
<keyword evidence="15" id="KW-0862">Zinc</keyword>
<evidence type="ECO:0000256" key="6">
    <source>
        <dbReference type="ARBA" id="ARBA00022457"/>
    </source>
</evidence>
<evidence type="ECO:0000256" key="13">
    <source>
        <dbReference type="ARBA" id="ARBA00022763"/>
    </source>
</evidence>
<dbReference type="SUPFAM" id="SSF56672">
    <property type="entry name" value="DNA/RNA polymerases"/>
    <property type="match status" value="1"/>
</dbReference>
<sequence length="761" mass="83786">MDRVVALVDMDCFYVQVEQRLCPETKGLPCAVVQYKKWRGGGIIAVGYEARAMGVTRNMMGDDAKAKCPNIHFFRVPEVRGKADLTKFREAGAEVIAVLSKFSNCVERASIDEAYIDLTEEVKKRMDASRGHDVTPEQLPNTFIVGWGDDKDGSKRGQGISDWIQLLPSNNTGDDAEQKLLVGAVIAEEMRAAVYKETGFRCSAGIAHNKMLAKLACGLHKPNKQTVLPPGSVQQLFDGLPLTKIRNLGGKLGHAVMEQLAVENMGELCQFELTTLQLKFGDKTGAWLYDVCRGIEHEPVSARQLPKSIGCSKNFPGKTCLNTKEKVRFWLLELSKEVAERLIKDRETNSRVAKSMTVSVRYMSNPAPIVASRACAVTKYDAEKFANDAYALILKLNNAPAHQAAWSPAILCLGVSATKFQEESNKQSTLNLSSFVGQKPIHSGSMDETRGIPSPQTKPHTATISSGSVDETQGIPKPQTATIASFFKKGHTQSKSEVPHTTSSVSEEIKSSTKDFFTNKDNEEDCKDAISTYETTSAGLDSVIVQDKKNTNLGFFASKITQKESSEKNLYVASPCDGQKQRTESPIREEIGQSTSYASTVNTQNLVDPDFLAALPLELRQEVLSQVNSLSSSSEPQSINSQNQLQREKSGLEKFLKLQGPMLGDSGNPENPHDLVTCSKCNKKMENSVMAEHMDFHFARELQRKLTWTSDKNGTQNGMGSGQRKRSLDCSDVSPKKVKKKMKKIAGNTQSISHFFNKNLS</sequence>
<evidence type="ECO:0000259" key="28">
    <source>
        <dbReference type="PROSITE" id="PS50173"/>
    </source>
</evidence>
<evidence type="ECO:0000256" key="21">
    <source>
        <dbReference type="ARBA" id="ARBA00023242"/>
    </source>
</evidence>
<evidence type="ECO:0000256" key="2">
    <source>
        <dbReference type="ARBA" id="ARBA00001946"/>
    </source>
</evidence>
<evidence type="ECO:0000256" key="27">
    <source>
        <dbReference type="SAM" id="MobiDB-lite"/>
    </source>
</evidence>
<dbReference type="PIRSF" id="PIRSF036603">
    <property type="entry name" value="DPol_eta"/>
    <property type="match status" value="1"/>
</dbReference>
<keyword evidence="16" id="KW-0460">Magnesium</keyword>
<dbReference type="AlphaFoldDB" id="A0A8B8DQW7"/>
<dbReference type="Gene3D" id="1.10.150.20">
    <property type="entry name" value="5' to 3' exonuclease, C-terminal subdomain"/>
    <property type="match status" value="1"/>
</dbReference>
<dbReference type="InterPro" id="IPR001126">
    <property type="entry name" value="UmuC"/>
</dbReference>
<evidence type="ECO:0000256" key="1">
    <source>
        <dbReference type="ARBA" id="ARBA00001936"/>
    </source>
</evidence>
<dbReference type="InterPro" id="IPR017961">
    <property type="entry name" value="DNA_pol_Y-fam_little_finger"/>
</dbReference>
<comment type="cofactor">
    <cofactor evidence="1">
        <name>Mn(2+)</name>
        <dbReference type="ChEBI" id="CHEBI:29035"/>
    </cofactor>
</comment>
<evidence type="ECO:0000256" key="15">
    <source>
        <dbReference type="ARBA" id="ARBA00022833"/>
    </source>
</evidence>
<dbReference type="FunFam" id="3.30.70.270:FF:000022">
    <property type="entry name" value="DNA polymerase eta"/>
    <property type="match status" value="1"/>
</dbReference>
<keyword evidence="9" id="KW-0808">Transferase</keyword>
<evidence type="ECO:0000256" key="18">
    <source>
        <dbReference type="ARBA" id="ARBA00022932"/>
    </source>
</evidence>
<dbReference type="Pfam" id="PF14377">
    <property type="entry name" value="UBM"/>
    <property type="match status" value="1"/>
</dbReference>
<dbReference type="GeneID" id="111128959"/>
<feature type="compositionally biased region" description="Polar residues" evidence="27">
    <location>
        <begin position="454"/>
        <end position="471"/>
    </location>
</feature>
<evidence type="ECO:0000256" key="3">
    <source>
        <dbReference type="ARBA" id="ARBA00004123"/>
    </source>
</evidence>
<dbReference type="Gene3D" id="3.30.70.270">
    <property type="match status" value="1"/>
</dbReference>
<dbReference type="FunFam" id="3.30.1490.100:FF:000007">
    <property type="entry name" value="DNA polymerase eta"/>
    <property type="match status" value="1"/>
</dbReference>
<dbReference type="InterPro" id="IPR025527">
    <property type="entry name" value="HUWE1/Rev1_UBM"/>
</dbReference>
<evidence type="ECO:0000256" key="4">
    <source>
        <dbReference type="ARBA" id="ARBA00010945"/>
    </source>
</evidence>
<feature type="compositionally biased region" description="Low complexity" evidence="27">
    <location>
        <begin position="628"/>
        <end position="644"/>
    </location>
</feature>
<keyword evidence="18" id="KW-0239">DNA-directed DNA polymerase</keyword>
<keyword evidence="13" id="KW-0227">DNA damage</keyword>
<dbReference type="GO" id="GO:0042276">
    <property type="term" value="P:error-prone translesion synthesis"/>
    <property type="evidence" value="ECO:0007669"/>
    <property type="project" value="TreeGrafter"/>
</dbReference>
<evidence type="ECO:0000256" key="9">
    <source>
        <dbReference type="ARBA" id="ARBA00022679"/>
    </source>
</evidence>
<dbReference type="GO" id="GO:0008270">
    <property type="term" value="F:zinc ion binding"/>
    <property type="evidence" value="ECO:0007669"/>
    <property type="project" value="UniProtKB-KW"/>
</dbReference>
<protein>
    <recommendedName>
        <fullName evidence="23">DNA polymerase eta</fullName>
        <ecNumber evidence="5">2.7.7.7</ecNumber>
    </recommendedName>
    <alternativeName>
        <fullName evidence="26">RAD30 homolog A</fullName>
    </alternativeName>
</protein>
<dbReference type="PROSITE" id="PS51907">
    <property type="entry name" value="ZF_UBZ3"/>
    <property type="match status" value="1"/>
</dbReference>
<keyword evidence="11" id="KW-0235">DNA replication</keyword>
<evidence type="ECO:0000256" key="12">
    <source>
        <dbReference type="ARBA" id="ARBA00022723"/>
    </source>
</evidence>
<evidence type="ECO:0000256" key="7">
    <source>
        <dbReference type="ARBA" id="ARBA00022499"/>
    </source>
</evidence>
<dbReference type="GO" id="GO:0005634">
    <property type="term" value="C:nucleus"/>
    <property type="evidence" value="ECO:0007669"/>
    <property type="project" value="UniProtKB-SubCell"/>
</dbReference>
<name>A0A8B8DQW7_CRAVI</name>
<feature type="domain" description="UmuC" evidence="28">
    <location>
        <begin position="5"/>
        <end position="249"/>
    </location>
</feature>
<evidence type="ECO:0000259" key="29">
    <source>
        <dbReference type="PROSITE" id="PS51907"/>
    </source>
</evidence>
<comment type="cofactor">
    <cofactor evidence="2">
        <name>Mg(2+)</name>
        <dbReference type="ChEBI" id="CHEBI:18420"/>
    </cofactor>
</comment>
<dbReference type="Pfam" id="PF11799">
    <property type="entry name" value="IMS_C"/>
    <property type="match status" value="1"/>
</dbReference>
<dbReference type="FunFam" id="1.10.150.20:FF:000014">
    <property type="entry name" value="Polymerase (DNA directed), eta"/>
    <property type="match status" value="1"/>
</dbReference>
<evidence type="ECO:0000256" key="19">
    <source>
        <dbReference type="ARBA" id="ARBA00023125"/>
    </source>
</evidence>
<evidence type="ECO:0000256" key="26">
    <source>
        <dbReference type="ARBA" id="ARBA00080427"/>
    </source>
</evidence>
<dbReference type="GO" id="GO:0003684">
    <property type="term" value="F:damaged DNA binding"/>
    <property type="evidence" value="ECO:0007669"/>
    <property type="project" value="InterPro"/>
</dbReference>
<keyword evidence="6" id="KW-0515">Mutator protein</keyword>
<dbReference type="InterPro" id="IPR043502">
    <property type="entry name" value="DNA/RNA_pol_sf"/>
</dbReference>
<feature type="region of interest" description="Disordered" evidence="27">
    <location>
        <begin position="443"/>
        <end position="475"/>
    </location>
</feature>
<dbReference type="GO" id="GO:0035861">
    <property type="term" value="C:site of double-strand break"/>
    <property type="evidence" value="ECO:0007669"/>
    <property type="project" value="TreeGrafter"/>
</dbReference>
<feature type="compositionally biased region" description="Polar residues" evidence="27">
    <location>
        <begin position="709"/>
        <end position="718"/>
    </location>
</feature>
<evidence type="ECO:0000256" key="23">
    <source>
        <dbReference type="ARBA" id="ARBA00044975"/>
    </source>
</evidence>
<evidence type="ECO:0000256" key="8">
    <source>
        <dbReference type="ARBA" id="ARBA00022634"/>
    </source>
</evidence>
<dbReference type="SUPFAM" id="SSF100879">
    <property type="entry name" value="Lesion bypass DNA polymerase (Y-family), little finger domain"/>
    <property type="match status" value="1"/>
</dbReference>
<keyword evidence="20" id="KW-0234">DNA repair</keyword>
<feature type="domain" description="UBZ3-type" evidence="29">
    <location>
        <begin position="671"/>
        <end position="705"/>
    </location>
</feature>
<keyword evidence="21" id="KW-0539">Nucleus</keyword>
<dbReference type="Pfam" id="PF00817">
    <property type="entry name" value="IMS"/>
    <property type="match status" value="1"/>
</dbReference>
<reference evidence="31" key="1">
    <citation type="submission" date="2025-08" db="UniProtKB">
        <authorList>
            <consortium name="RefSeq"/>
        </authorList>
    </citation>
    <scope>IDENTIFICATION</scope>
    <source>
        <tissue evidence="31">Whole sample</tissue>
    </source>
</reference>
<feature type="region of interest" description="Disordered" evidence="27">
    <location>
        <begin position="628"/>
        <end position="648"/>
    </location>
</feature>
<evidence type="ECO:0000256" key="5">
    <source>
        <dbReference type="ARBA" id="ARBA00012417"/>
    </source>
</evidence>
<accession>A0A8B8DQW7</accession>
<gene>
    <name evidence="31" type="primary">LOC111128959</name>
</gene>
<comment type="subcellular location">
    <subcellularLocation>
        <location evidence="3">Nucleus</location>
    </subcellularLocation>
</comment>
<dbReference type="EC" id="2.7.7.7" evidence="5"/>
<evidence type="ECO:0000256" key="17">
    <source>
        <dbReference type="ARBA" id="ARBA00022843"/>
    </source>
</evidence>
<dbReference type="Proteomes" id="UP000694844">
    <property type="component" value="Chromosome 4"/>
</dbReference>
<evidence type="ECO:0000256" key="11">
    <source>
        <dbReference type="ARBA" id="ARBA00022705"/>
    </source>
</evidence>
<dbReference type="KEGG" id="cvn:111128959"/>
<dbReference type="RefSeq" id="XP_022330642.1">
    <property type="nucleotide sequence ID" value="XM_022474934.1"/>
</dbReference>
<keyword evidence="22" id="KW-0704">Schiff base</keyword>
<evidence type="ECO:0000313" key="31">
    <source>
        <dbReference type="RefSeq" id="XP_022330642.1"/>
    </source>
</evidence>
<keyword evidence="14" id="KW-0863">Zinc-finger</keyword>